<dbReference type="PANTHER" id="PTHR42832">
    <property type="entry name" value="AMINO ACID AMINOTRANSFERASE"/>
    <property type="match status" value="1"/>
</dbReference>
<dbReference type="InterPro" id="IPR004839">
    <property type="entry name" value="Aminotransferase_I/II_large"/>
</dbReference>
<dbReference type="Pfam" id="PF00155">
    <property type="entry name" value="Aminotran_1_2"/>
    <property type="match status" value="1"/>
</dbReference>
<evidence type="ECO:0000256" key="2">
    <source>
        <dbReference type="ARBA" id="ARBA00022576"/>
    </source>
</evidence>
<proteinExistence type="predicted"/>
<dbReference type="SUPFAM" id="SSF53383">
    <property type="entry name" value="PLP-dependent transferases"/>
    <property type="match status" value="1"/>
</dbReference>
<dbReference type="GO" id="GO:0008483">
    <property type="term" value="F:transaminase activity"/>
    <property type="evidence" value="ECO:0007669"/>
    <property type="project" value="UniProtKB-KW"/>
</dbReference>
<dbReference type="InterPro" id="IPR015424">
    <property type="entry name" value="PyrdxlP-dep_Trfase"/>
</dbReference>
<organism evidence="5 6">
    <name type="scientific">Dongia rigui</name>
    <dbReference type="NCBI Taxonomy" id="940149"/>
    <lineage>
        <taxon>Bacteria</taxon>
        <taxon>Pseudomonadati</taxon>
        <taxon>Pseudomonadota</taxon>
        <taxon>Alphaproteobacteria</taxon>
        <taxon>Rhodospirillales</taxon>
        <taxon>Dongiaceae</taxon>
        <taxon>Dongia</taxon>
    </lineage>
</organism>
<dbReference type="InterPro" id="IPR015422">
    <property type="entry name" value="PyrdxlP-dep_Trfase_small"/>
</dbReference>
<dbReference type="Proteomes" id="UP001271769">
    <property type="component" value="Unassembled WGS sequence"/>
</dbReference>
<dbReference type="InterPro" id="IPR050881">
    <property type="entry name" value="LL-DAP_aminotransferase"/>
</dbReference>
<keyword evidence="3" id="KW-0808">Transferase</keyword>
<dbReference type="Gene3D" id="3.90.1150.10">
    <property type="entry name" value="Aspartate Aminotransferase, domain 1"/>
    <property type="match status" value="1"/>
</dbReference>
<keyword evidence="2 5" id="KW-0032">Aminotransferase</keyword>
<protein>
    <submittedName>
        <fullName evidence="5">Aminotransferase class I/II-fold pyridoxal phosphate-dependent enzyme</fullName>
    </submittedName>
</protein>
<evidence type="ECO:0000313" key="5">
    <source>
        <dbReference type="EMBL" id="MDY0873490.1"/>
    </source>
</evidence>
<comment type="caution">
    <text evidence="5">The sequence shown here is derived from an EMBL/GenBank/DDBJ whole genome shotgun (WGS) entry which is preliminary data.</text>
</comment>
<reference evidence="5 6" key="1">
    <citation type="journal article" date="2013" name="Antonie Van Leeuwenhoek">
        <title>Dongia rigui sp. nov., isolated from freshwater of a large wetland in Korea.</title>
        <authorList>
            <person name="Baik K.S."/>
            <person name="Hwang Y.M."/>
            <person name="Choi J.S."/>
            <person name="Kwon J."/>
            <person name="Seong C.N."/>
        </authorList>
    </citation>
    <scope>NUCLEOTIDE SEQUENCE [LARGE SCALE GENOMIC DNA]</scope>
    <source>
        <strain evidence="5 6">04SU4-P</strain>
    </source>
</reference>
<dbReference type="Gene3D" id="3.40.640.10">
    <property type="entry name" value="Type I PLP-dependent aspartate aminotransferase-like (Major domain)"/>
    <property type="match status" value="1"/>
</dbReference>
<accession>A0ABU5E1R8</accession>
<evidence type="ECO:0000256" key="1">
    <source>
        <dbReference type="ARBA" id="ARBA00001933"/>
    </source>
</evidence>
<sequence>MNQDRVESLAQFHPFTRLNKLLEGTQPGGGNTPLLLSLGEPQFQPPAFATDAIANAKELWSKYPPTIGNVEFRAAAKAWLVRRYGIEPGFIDADRMIVPVSGTREALFHIALSAVAAGLPKGKAKVLMANPFYHTYAGAAVVAGGEPAFLPAGPETAFLPDPEAVPVSLLQEAAMVYLCSPANPQGSVADAAFWRRWIELARRHDFVIAADECYAEIYTGAPPAGAIEAAQASGSCDNVLVFHSLSKRSSAPGMRSGFVAGDARFISRQAQLINYGGVAVPLPILAASTLLWSDEAHVTENRQRYQASFDLAQKALGPIFGNVKPGGGFFLWLDVGDGEKAAVELWRQAAIKVLPGGYMARVDANGRNPGAPFIRVALVYEPQQLAGALERMAGVLGSFMAAGAEMKMSSGGQ</sequence>
<keyword evidence="6" id="KW-1185">Reference proteome</keyword>
<feature type="domain" description="Aminotransferase class I/classII large" evidence="4">
    <location>
        <begin position="34"/>
        <end position="378"/>
    </location>
</feature>
<comment type="cofactor">
    <cofactor evidence="1">
        <name>pyridoxal 5'-phosphate</name>
        <dbReference type="ChEBI" id="CHEBI:597326"/>
    </cofactor>
</comment>
<name>A0ABU5E1R8_9PROT</name>
<gene>
    <name evidence="5" type="ORF">SMD31_16240</name>
</gene>
<evidence type="ECO:0000259" key="4">
    <source>
        <dbReference type="Pfam" id="PF00155"/>
    </source>
</evidence>
<dbReference type="RefSeq" id="WP_320501964.1">
    <property type="nucleotide sequence ID" value="NZ_JAXCLX010000003.1"/>
</dbReference>
<dbReference type="CDD" id="cd00609">
    <property type="entry name" value="AAT_like"/>
    <property type="match status" value="1"/>
</dbReference>
<evidence type="ECO:0000256" key="3">
    <source>
        <dbReference type="ARBA" id="ARBA00022679"/>
    </source>
</evidence>
<dbReference type="PANTHER" id="PTHR42832:SF3">
    <property type="entry name" value="L-GLUTAMINE--4-(METHYLSULFANYL)-2-OXOBUTANOATE AMINOTRANSFERASE"/>
    <property type="match status" value="1"/>
</dbReference>
<dbReference type="InterPro" id="IPR015421">
    <property type="entry name" value="PyrdxlP-dep_Trfase_major"/>
</dbReference>
<evidence type="ECO:0000313" key="6">
    <source>
        <dbReference type="Proteomes" id="UP001271769"/>
    </source>
</evidence>
<dbReference type="EMBL" id="JAXCLX010000003">
    <property type="protein sequence ID" value="MDY0873490.1"/>
    <property type="molecule type" value="Genomic_DNA"/>
</dbReference>